<dbReference type="Proteomes" id="UP000807306">
    <property type="component" value="Unassembled WGS sequence"/>
</dbReference>
<evidence type="ECO:0000313" key="1">
    <source>
        <dbReference type="EMBL" id="KAF9529338.1"/>
    </source>
</evidence>
<feature type="non-terminal residue" evidence="1">
    <location>
        <position position="204"/>
    </location>
</feature>
<evidence type="ECO:0000313" key="2">
    <source>
        <dbReference type="Proteomes" id="UP000807306"/>
    </source>
</evidence>
<reference evidence="1" key="1">
    <citation type="submission" date="2020-11" db="EMBL/GenBank/DDBJ databases">
        <authorList>
            <consortium name="DOE Joint Genome Institute"/>
            <person name="Ahrendt S."/>
            <person name="Riley R."/>
            <person name="Andreopoulos W."/>
            <person name="Labutti K."/>
            <person name="Pangilinan J."/>
            <person name="Ruiz-Duenas F.J."/>
            <person name="Barrasa J.M."/>
            <person name="Sanchez-Garcia M."/>
            <person name="Camarero S."/>
            <person name="Miyauchi S."/>
            <person name="Serrano A."/>
            <person name="Linde D."/>
            <person name="Babiker R."/>
            <person name="Drula E."/>
            <person name="Ayuso-Fernandez I."/>
            <person name="Pacheco R."/>
            <person name="Padilla G."/>
            <person name="Ferreira P."/>
            <person name="Barriuso J."/>
            <person name="Kellner H."/>
            <person name="Castanera R."/>
            <person name="Alfaro M."/>
            <person name="Ramirez L."/>
            <person name="Pisabarro A.G."/>
            <person name="Kuo A."/>
            <person name="Tritt A."/>
            <person name="Lipzen A."/>
            <person name="He G."/>
            <person name="Yan M."/>
            <person name="Ng V."/>
            <person name="Cullen D."/>
            <person name="Martin F."/>
            <person name="Rosso M.-N."/>
            <person name="Henrissat B."/>
            <person name="Hibbett D."/>
            <person name="Martinez A.T."/>
            <person name="Grigoriev I.V."/>
        </authorList>
    </citation>
    <scope>NUCLEOTIDE SEQUENCE</scope>
    <source>
        <strain evidence="1">CBS 506.95</strain>
    </source>
</reference>
<accession>A0A9P6JQY5</accession>
<gene>
    <name evidence="1" type="ORF">CPB83DRAFT_745770</name>
</gene>
<name>A0A9P6JQY5_9AGAR</name>
<sequence>MGWSEHRATKAAQKLPANHKEVLRGAHLREAHVIHDYNIPAALRVNTDQTQITYQHGTNRTWNESGAKQVSTVGQEEKQAFTLVPSISASGVLLPMQAVFVGKTTASCPSPKAAAYDEAIRLGFKMVPSKTGTYWSTQATMESLVDEIIAPYFDQTKKDLGLAADQHSIWKIDCWLVHKSAEFRAWMKANHPTIIIIFIPGGCT</sequence>
<evidence type="ECO:0008006" key="3">
    <source>
        <dbReference type="Google" id="ProtNLM"/>
    </source>
</evidence>
<protein>
    <recommendedName>
        <fullName evidence="3">DDE-1 domain-containing protein</fullName>
    </recommendedName>
</protein>
<dbReference type="EMBL" id="MU157847">
    <property type="protein sequence ID" value="KAF9529338.1"/>
    <property type="molecule type" value="Genomic_DNA"/>
</dbReference>
<proteinExistence type="predicted"/>
<dbReference type="OrthoDB" id="3341102at2759"/>
<comment type="caution">
    <text evidence="1">The sequence shown here is derived from an EMBL/GenBank/DDBJ whole genome shotgun (WGS) entry which is preliminary data.</text>
</comment>
<organism evidence="1 2">
    <name type="scientific">Crepidotus variabilis</name>
    <dbReference type="NCBI Taxonomy" id="179855"/>
    <lineage>
        <taxon>Eukaryota</taxon>
        <taxon>Fungi</taxon>
        <taxon>Dikarya</taxon>
        <taxon>Basidiomycota</taxon>
        <taxon>Agaricomycotina</taxon>
        <taxon>Agaricomycetes</taxon>
        <taxon>Agaricomycetidae</taxon>
        <taxon>Agaricales</taxon>
        <taxon>Agaricineae</taxon>
        <taxon>Crepidotaceae</taxon>
        <taxon>Crepidotus</taxon>
    </lineage>
</organism>
<dbReference type="AlphaFoldDB" id="A0A9P6JQY5"/>
<keyword evidence="2" id="KW-1185">Reference proteome</keyword>